<proteinExistence type="predicted"/>
<reference evidence="2" key="1">
    <citation type="journal article" date="2016" name="Genome Announc.">
        <title>Draft genome sequences of fungus Aspergillus calidoustus.</title>
        <authorList>
            <person name="Horn F."/>
            <person name="Linde J."/>
            <person name="Mattern D.J."/>
            <person name="Walther G."/>
            <person name="Guthke R."/>
            <person name="Scherlach K."/>
            <person name="Martin K."/>
            <person name="Brakhage A.A."/>
            <person name="Petzke L."/>
            <person name="Valiante V."/>
        </authorList>
    </citation>
    <scope>NUCLEOTIDE SEQUENCE [LARGE SCALE GENOMIC DNA]</scope>
    <source>
        <strain evidence="2">SF006504</strain>
    </source>
</reference>
<gene>
    <name evidence="1" type="ORF">ASPCAL02878</name>
</gene>
<protein>
    <submittedName>
        <fullName evidence="1">Uncharacterized protein</fullName>
    </submittedName>
</protein>
<organism evidence="1 2">
    <name type="scientific">Aspergillus calidoustus</name>
    <dbReference type="NCBI Taxonomy" id="454130"/>
    <lineage>
        <taxon>Eukaryota</taxon>
        <taxon>Fungi</taxon>
        <taxon>Dikarya</taxon>
        <taxon>Ascomycota</taxon>
        <taxon>Pezizomycotina</taxon>
        <taxon>Eurotiomycetes</taxon>
        <taxon>Eurotiomycetidae</taxon>
        <taxon>Eurotiales</taxon>
        <taxon>Aspergillaceae</taxon>
        <taxon>Aspergillus</taxon>
        <taxon>Aspergillus subgen. Nidulantes</taxon>
    </lineage>
</organism>
<sequence>MDENLFPSSNPLKPLRRHGPDSDVQYTLWSESYVADQFFDVIDVSLLPNTPPEQHASWCGHTPITTALDDLPPQSPSSCRMYFISNMGDSTEFASHLDSLIGRSMPTFVTEVPSSMLSARRRSSILYVITNPAHRCLTFLSTYITQGLFYYRAVHCTYQPTQQQPFQARLHDEVGRFVNILMNLDLSYGDLEAIAVEKGLQRRLLILSIVHALLLQYSKFLDSIETRFLSFAEMHAPCRTTLSATLVQTVSDDSHFWCQLIRIISQFTSEAGTLIEASSLGENAQPSLDLIELLLEIKTIKDQVNTRADRISNQLQSFVKFFGDYARYPNSFGPQDD</sequence>
<dbReference type="OrthoDB" id="10608933at2759"/>
<evidence type="ECO:0000313" key="1">
    <source>
        <dbReference type="EMBL" id="CEN60438.1"/>
    </source>
</evidence>
<dbReference type="AlphaFoldDB" id="A0A0U5GRH3"/>
<keyword evidence="2" id="KW-1185">Reference proteome</keyword>
<dbReference type="EMBL" id="CDMC01000002">
    <property type="protein sequence ID" value="CEN60438.1"/>
    <property type="molecule type" value="Genomic_DNA"/>
</dbReference>
<name>A0A0U5GRH3_ASPCI</name>
<evidence type="ECO:0000313" key="2">
    <source>
        <dbReference type="Proteomes" id="UP000054771"/>
    </source>
</evidence>
<dbReference type="Proteomes" id="UP000054771">
    <property type="component" value="Unassembled WGS sequence"/>
</dbReference>
<accession>A0A0U5GRH3</accession>